<dbReference type="InterPro" id="IPR019468">
    <property type="entry name" value="AdenyloSucc_lyase_C"/>
</dbReference>
<dbReference type="PANTHER" id="PTHR43172:SF2">
    <property type="entry name" value="ADENYLOSUCCINATE LYASE C-TERMINAL DOMAIN-CONTAINING PROTEIN"/>
    <property type="match status" value="1"/>
</dbReference>
<comment type="caution">
    <text evidence="3">The sequence shown here is derived from an EMBL/GenBank/DDBJ whole genome shotgun (WGS) entry which is preliminary data.</text>
</comment>
<dbReference type="Proteomes" id="UP000242146">
    <property type="component" value="Unassembled WGS sequence"/>
</dbReference>
<dbReference type="EMBL" id="MCGT01000030">
    <property type="protein sequence ID" value="ORX48280.1"/>
    <property type="molecule type" value="Genomic_DNA"/>
</dbReference>
<dbReference type="Gene3D" id="1.20.200.10">
    <property type="entry name" value="Fumarase/aspartase (Central domain)"/>
    <property type="match status" value="1"/>
</dbReference>
<dbReference type="GO" id="GO:0016829">
    <property type="term" value="F:lyase activity"/>
    <property type="evidence" value="ECO:0007669"/>
    <property type="project" value="UniProtKB-KW"/>
</dbReference>
<dbReference type="Gene3D" id="1.10.40.30">
    <property type="entry name" value="Fumarase/aspartase (C-terminal domain)"/>
    <property type="match status" value="1"/>
</dbReference>
<evidence type="ECO:0000259" key="2">
    <source>
        <dbReference type="SMART" id="SM00998"/>
    </source>
</evidence>
<dbReference type="OrthoDB" id="406045at2759"/>
<dbReference type="SMART" id="SM00998">
    <property type="entry name" value="ADSL_C"/>
    <property type="match status" value="1"/>
</dbReference>
<dbReference type="CDD" id="cd01597">
    <property type="entry name" value="pCLME"/>
    <property type="match status" value="1"/>
</dbReference>
<evidence type="ECO:0000313" key="3">
    <source>
        <dbReference type="EMBL" id="ORX48280.1"/>
    </source>
</evidence>
<dbReference type="InterPro" id="IPR008948">
    <property type="entry name" value="L-Aspartase-like"/>
</dbReference>
<protein>
    <submittedName>
        <fullName evidence="3">Adenylosuccinate lyase</fullName>
    </submittedName>
</protein>
<dbReference type="InterPro" id="IPR000362">
    <property type="entry name" value="Fumarate_lyase_fam"/>
</dbReference>
<dbReference type="PANTHER" id="PTHR43172">
    <property type="entry name" value="ADENYLOSUCCINATE LYASE"/>
    <property type="match status" value="1"/>
</dbReference>
<dbReference type="FunFam" id="1.20.200.10:FF:000014">
    <property type="entry name" value="3-carboxy-cis,cis-muconate cycloisomerase"/>
    <property type="match status" value="1"/>
</dbReference>
<dbReference type="Pfam" id="PF00206">
    <property type="entry name" value="Lyase_1"/>
    <property type="match status" value="1"/>
</dbReference>
<dbReference type="STRING" id="101127.A0A1X2G968"/>
<name>A0A1X2G968_9FUNG</name>
<gene>
    <name evidence="3" type="ORF">DM01DRAFT_1326483</name>
</gene>
<dbReference type="SUPFAM" id="SSF48557">
    <property type="entry name" value="L-aspartase-like"/>
    <property type="match status" value="1"/>
</dbReference>
<dbReference type="AlphaFoldDB" id="A0A1X2G968"/>
<comment type="similarity">
    <text evidence="1">Belongs to the class-II fumarase/aspartase family.</text>
</comment>
<evidence type="ECO:0000313" key="4">
    <source>
        <dbReference type="Proteomes" id="UP000242146"/>
    </source>
</evidence>
<feature type="domain" description="Adenylosuccinate lyase C-terminal" evidence="2">
    <location>
        <begin position="364"/>
        <end position="449"/>
    </location>
</feature>
<organism evidence="3 4">
    <name type="scientific">Hesseltinella vesiculosa</name>
    <dbReference type="NCBI Taxonomy" id="101127"/>
    <lineage>
        <taxon>Eukaryota</taxon>
        <taxon>Fungi</taxon>
        <taxon>Fungi incertae sedis</taxon>
        <taxon>Mucoromycota</taxon>
        <taxon>Mucoromycotina</taxon>
        <taxon>Mucoromycetes</taxon>
        <taxon>Mucorales</taxon>
        <taxon>Cunninghamellaceae</taxon>
        <taxon>Hesseltinella</taxon>
    </lineage>
</organism>
<proteinExistence type="inferred from homology"/>
<reference evidence="3 4" key="1">
    <citation type="submission" date="2016-07" db="EMBL/GenBank/DDBJ databases">
        <title>Pervasive Adenine N6-methylation of Active Genes in Fungi.</title>
        <authorList>
            <consortium name="DOE Joint Genome Institute"/>
            <person name="Mondo S.J."/>
            <person name="Dannebaum R.O."/>
            <person name="Kuo R.C."/>
            <person name="Labutti K."/>
            <person name="Haridas S."/>
            <person name="Kuo A."/>
            <person name="Salamov A."/>
            <person name="Ahrendt S.R."/>
            <person name="Lipzen A."/>
            <person name="Sullivan W."/>
            <person name="Andreopoulos W.B."/>
            <person name="Clum A."/>
            <person name="Lindquist E."/>
            <person name="Daum C."/>
            <person name="Ramamoorthy G.K."/>
            <person name="Gryganskyi A."/>
            <person name="Culley D."/>
            <person name="Magnuson J.K."/>
            <person name="James T.Y."/>
            <person name="O'Malley M.A."/>
            <person name="Stajich J.E."/>
            <person name="Spatafora J.W."/>
            <person name="Visel A."/>
            <person name="Grigoriev I.V."/>
        </authorList>
    </citation>
    <scope>NUCLEOTIDE SEQUENCE [LARGE SCALE GENOMIC DNA]</scope>
    <source>
        <strain evidence="3 4">NRRL 3301</strain>
    </source>
</reference>
<dbReference type="PRINTS" id="PR00149">
    <property type="entry name" value="FUMRATELYASE"/>
</dbReference>
<keyword evidence="4" id="KW-1185">Reference proteome</keyword>
<sequence length="455" mass="49944">MSSVVDSHIFKDIFGTKAMREIWSDETRTTFYLEWEKALAEVQATLGIIPHEAYQEIASKAHIANIDFDKLKKSTELIGYPILGVVQQVVGMCDRGLGEYVHFGATTQDVTDTVTMMQIDQALGIIESELCAISQAVRSLALKYRLTPMVARSNLQQAVPISFGFKMAGFNATLMRHQARVKELRSRAIVLEFGGAAGTLATLGNQGLDCQRLLAEKLGLQQPEIAWHTERDRIAEVGSLLALICGTLSKNATDIKLMMQTEVGEVAEPFVPHRGSSSTMPNKFNPISCAYIHSMAATVRQHAASLMEAMVADHERSTGPWEIEWIVLPEAFLLTAGALHQTRLLMEGLQVFPDKMAKNLALTKGLVVAEAVMIGLGPLLGGRQAAHDIVYDLCRKSAEKDCPLLETLMQDEGVVHALEKHAKSHDWMARLCDPANYLGQSGEMVDRVCASPSMP</sequence>
<accession>A0A1X2G968</accession>
<dbReference type="Pfam" id="PF10397">
    <property type="entry name" value="ADSL_C"/>
    <property type="match status" value="1"/>
</dbReference>
<keyword evidence="3" id="KW-0456">Lyase</keyword>
<evidence type="ECO:0000256" key="1">
    <source>
        <dbReference type="ARBA" id="ARBA00034772"/>
    </source>
</evidence>
<dbReference type="InterPro" id="IPR022761">
    <property type="entry name" value="Fumarate_lyase_N"/>
</dbReference>